<reference evidence="19 20" key="1">
    <citation type="submission" date="2018-06" db="EMBL/GenBank/DDBJ databases">
        <authorList>
            <consortium name="Pathogen Informatics"/>
            <person name="Doyle S."/>
        </authorList>
    </citation>
    <scope>NUCLEOTIDE SEQUENCE [LARGE SCALE GENOMIC DNA]</scope>
    <source>
        <strain evidence="19 20">NCTC9645</strain>
    </source>
</reference>
<dbReference type="InterPro" id="IPR000531">
    <property type="entry name" value="Beta-barrel_TonB"/>
</dbReference>
<evidence type="ECO:0000256" key="8">
    <source>
        <dbReference type="ARBA" id="ARBA00023004"/>
    </source>
</evidence>
<dbReference type="GO" id="GO:0009279">
    <property type="term" value="C:cell outer membrane"/>
    <property type="evidence" value="ECO:0007669"/>
    <property type="project" value="UniProtKB-SubCell"/>
</dbReference>
<comment type="similarity">
    <text evidence="2 14 15">Belongs to the TonB-dependent receptor family.</text>
</comment>
<dbReference type="Gene3D" id="2.170.130.10">
    <property type="entry name" value="TonB-dependent receptor, plug domain"/>
    <property type="match status" value="1"/>
</dbReference>
<sequence>MQNRAQKWPSLKPLSLALMAIMVASQASAEETINVVAESADSSGLVATHSQSATKSDTPLLETPQSISVITRQQMDMQNVRSLNEALRYTPGVAAEQWGGVSAFDQFSIRGFNYGSTGLNDQFLDGLRMNNGIVYGYQQVDPFLLEDITVVRGPASVLYGLASPGGIIAMQSKLPTAKTIRHVELEGGNHQYQRGSFDFGGKVNDDGTILYRVVGTATTKEGQGRGTEMRRWALAPSITFQPDYYNKLTIYARAQNDPKMAALPSLPVAGTAKYNPNGKLPTDAYPGEPDHNTFSRKQAAVGYSAEHYFNDDWNVTLNGRYSQMTSKYNAVIFAGLRDDMRTINRSIAASDEHFNTINLDNQLHGHFTTADIDHQLLVGMSWDRFTGHGNYAASYDVPTLDIYNPVYGQATYGTPKNYQDTRLMNTQTGLYAQDQLIYEKWRATVGGRHDWSSVRTTDLMGNRADTKQRDEATTWRAGVNYLFDNGIAPYFTYAQSFQPINSVDSSGNAFDPSHGELYEAGIKYQPKVLPALFSIAAFNLSQDKVLTTDPNNSYYSVQRGKIRSRGIELEARGQLTDQFSIIGSMTWQNVEYTQDSNRDVVGRTPLRIPTRFGSLWVNWEAPESSFASGFGAGVGGRFSNGTKGGTMENQFSTAGYGVMDAEVHFDLGHLTSNLKGGKVQVTAQNLTDRKYITSCFTESQGCFYGAERAVIAKLSWDF</sequence>
<dbReference type="PANTHER" id="PTHR32552:SF68">
    <property type="entry name" value="FERRICHROME OUTER MEMBRANE TRANSPORTER_PHAGE RECEPTOR"/>
    <property type="match status" value="1"/>
</dbReference>
<keyword evidence="7 16" id="KW-0732">Signal</keyword>
<feature type="chain" id="PRO_5016073307" evidence="16">
    <location>
        <begin position="30"/>
        <end position="718"/>
    </location>
</feature>
<organism evidence="19 20">
    <name type="scientific">Klebsiella pneumoniae</name>
    <dbReference type="NCBI Taxonomy" id="573"/>
    <lineage>
        <taxon>Bacteria</taxon>
        <taxon>Pseudomonadati</taxon>
        <taxon>Pseudomonadota</taxon>
        <taxon>Gammaproteobacteria</taxon>
        <taxon>Enterobacterales</taxon>
        <taxon>Enterobacteriaceae</taxon>
        <taxon>Klebsiella/Raoultella group</taxon>
        <taxon>Klebsiella</taxon>
        <taxon>Klebsiella pneumoniae complex</taxon>
    </lineage>
</organism>
<evidence type="ECO:0000256" key="13">
    <source>
        <dbReference type="ARBA" id="ARBA00023237"/>
    </source>
</evidence>
<dbReference type="Pfam" id="PF07715">
    <property type="entry name" value="Plug"/>
    <property type="match status" value="1"/>
</dbReference>
<dbReference type="GO" id="GO:0038023">
    <property type="term" value="F:signaling receptor activity"/>
    <property type="evidence" value="ECO:0007669"/>
    <property type="project" value="InterPro"/>
</dbReference>
<evidence type="ECO:0000313" key="19">
    <source>
        <dbReference type="EMBL" id="SQC88319.1"/>
    </source>
</evidence>
<proteinExistence type="inferred from homology"/>
<dbReference type="NCBIfam" id="TIGR01783">
    <property type="entry name" value="TonB-siderophor"/>
    <property type="match status" value="1"/>
</dbReference>
<gene>
    <name evidence="19" type="primary">fhuA_4</name>
    <name evidence="19" type="ORF">NCTC9645_06464</name>
</gene>
<name>A0A2X3KPC5_KLEPN</name>
<evidence type="ECO:0000256" key="5">
    <source>
        <dbReference type="ARBA" id="ARBA00022496"/>
    </source>
</evidence>
<keyword evidence="9" id="KW-0406">Ion transport</keyword>
<evidence type="ECO:0000313" key="20">
    <source>
        <dbReference type="Proteomes" id="UP000250675"/>
    </source>
</evidence>
<dbReference type="CDD" id="cd01347">
    <property type="entry name" value="ligand_gated_channel"/>
    <property type="match status" value="1"/>
</dbReference>
<evidence type="ECO:0000256" key="14">
    <source>
        <dbReference type="PROSITE-ProRule" id="PRU01360"/>
    </source>
</evidence>
<evidence type="ECO:0000256" key="7">
    <source>
        <dbReference type="ARBA" id="ARBA00022729"/>
    </source>
</evidence>
<keyword evidence="8" id="KW-0408">Iron</keyword>
<dbReference type="AlphaFoldDB" id="A0A2X3KPC5"/>
<evidence type="ECO:0000256" key="9">
    <source>
        <dbReference type="ARBA" id="ARBA00023065"/>
    </source>
</evidence>
<dbReference type="InterPro" id="IPR012910">
    <property type="entry name" value="Plug_dom"/>
</dbReference>
<feature type="signal peptide" evidence="16">
    <location>
        <begin position="1"/>
        <end position="29"/>
    </location>
</feature>
<dbReference type="GO" id="GO:0015344">
    <property type="term" value="F:siderophore uptake transmembrane transporter activity"/>
    <property type="evidence" value="ECO:0007669"/>
    <property type="project" value="TreeGrafter"/>
</dbReference>
<accession>A0A2X3KPC5</accession>
<evidence type="ECO:0000256" key="12">
    <source>
        <dbReference type="ARBA" id="ARBA00023170"/>
    </source>
</evidence>
<evidence type="ECO:0000256" key="11">
    <source>
        <dbReference type="ARBA" id="ARBA00023136"/>
    </source>
</evidence>
<dbReference type="FunFam" id="2.170.130.10:FF:000001">
    <property type="entry name" value="Catecholate siderophore TonB-dependent receptor"/>
    <property type="match status" value="1"/>
</dbReference>
<dbReference type="InterPro" id="IPR010105">
    <property type="entry name" value="TonB_sidphr_rcpt"/>
</dbReference>
<comment type="subcellular location">
    <subcellularLocation>
        <location evidence="1 14">Cell outer membrane</location>
        <topology evidence="1 14">Multi-pass membrane protein</topology>
    </subcellularLocation>
</comment>
<dbReference type="PANTHER" id="PTHR32552">
    <property type="entry name" value="FERRICHROME IRON RECEPTOR-RELATED"/>
    <property type="match status" value="1"/>
</dbReference>
<keyword evidence="12" id="KW-0675">Receptor</keyword>
<feature type="domain" description="TonB-dependent receptor-like beta-barrel" evidence="17">
    <location>
        <begin position="265"/>
        <end position="686"/>
    </location>
</feature>
<keyword evidence="11 14" id="KW-0472">Membrane</keyword>
<dbReference type="GO" id="GO:0015891">
    <property type="term" value="P:siderophore transport"/>
    <property type="evidence" value="ECO:0007669"/>
    <property type="project" value="InterPro"/>
</dbReference>
<dbReference type="InterPro" id="IPR037066">
    <property type="entry name" value="Plug_dom_sf"/>
</dbReference>
<keyword evidence="3 14" id="KW-0813">Transport</keyword>
<dbReference type="InterPro" id="IPR039426">
    <property type="entry name" value="TonB-dep_rcpt-like"/>
</dbReference>
<dbReference type="Proteomes" id="UP000250675">
    <property type="component" value="Unassembled WGS sequence"/>
</dbReference>
<evidence type="ECO:0000256" key="4">
    <source>
        <dbReference type="ARBA" id="ARBA00022452"/>
    </source>
</evidence>
<dbReference type="SUPFAM" id="SSF56935">
    <property type="entry name" value="Porins"/>
    <property type="match status" value="1"/>
</dbReference>
<protein>
    <submittedName>
        <fullName evidence="19">Ferrichrome outer membrane transporter</fullName>
    </submittedName>
</protein>
<keyword evidence="13 14" id="KW-0998">Cell outer membrane</keyword>
<dbReference type="Gene3D" id="2.40.170.20">
    <property type="entry name" value="TonB-dependent receptor, beta-barrel domain"/>
    <property type="match status" value="1"/>
</dbReference>
<dbReference type="Pfam" id="PF00593">
    <property type="entry name" value="TonB_dep_Rec_b-barrel"/>
    <property type="match status" value="1"/>
</dbReference>
<keyword evidence="4 14" id="KW-1134">Transmembrane beta strand</keyword>
<dbReference type="EMBL" id="UASO01000011">
    <property type="protein sequence ID" value="SQC88319.1"/>
    <property type="molecule type" value="Genomic_DNA"/>
</dbReference>
<evidence type="ECO:0000256" key="2">
    <source>
        <dbReference type="ARBA" id="ARBA00009810"/>
    </source>
</evidence>
<feature type="domain" description="TonB-dependent receptor plug" evidence="18">
    <location>
        <begin position="60"/>
        <end position="167"/>
    </location>
</feature>
<evidence type="ECO:0000256" key="6">
    <source>
        <dbReference type="ARBA" id="ARBA00022692"/>
    </source>
</evidence>
<evidence type="ECO:0000259" key="18">
    <source>
        <dbReference type="Pfam" id="PF07715"/>
    </source>
</evidence>
<evidence type="ECO:0000256" key="16">
    <source>
        <dbReference type="SAM" id="SignalP"/>
    </source>
</evidence>
<dbReference type="InterPro" id="IPR036942">
    <property type="entry name" value="Beta-barrel_TonB_sf"/>
</dbReference>
<evidence type="ECO:0000256" key="1">
    <source>
        <dbReference type="ARBA" id="ARBA00004571"/>
    </source>
</evidence>
<evidence type="ECO:0000256" key="10">
    <source>
        <dbReference type="ARBA" id="ARBA00023077"/>
    </source>
</evidence>
<evidence type="ECO:0000259" key="17">
    <source>
        <dbReference type="Pfam" id="PF00593"/>
    </source>
</evidence>
<evidence type="ECO:0000256" key="3">
    <source>
        <dbReference type="ARBA" id="ARBA00022448"/>
    </source>
</evidence>
<keyword evidence="5" id="KW-0410">Iron transport</keyword>
<keyword evidence="10 15" id="KW-0798">TonB box</keyword>
<keyword evidence="6 14" id="KW-0812">Transmembrane</keyword>
<evidence type="ECO:0000256" key="15">
    <source>
        <dbReference type="RuleBase" id="RU003357"/>
    </source>
</evidence>
<dbReference type="PROSITE" id="PS52016">
    <property type="entry name" value="TONB_DEPENDENT_REC_3"/>
    <property type="match status" value="1"/>
</dbReference>